<keyword evidence="3" id="KW-1185">Reference proteome</keyword>
<sequence length="295" mass="31441">MSFPGPPAVGNQPPPPPVWACMIEPSAYAKCTWQACDLTPCSDSSATCFLLPPPKPPCANNNFLPPIGSNWNGTPSSWQFLPSVQPGTTVYPKQLQPSPSAPSTLSTTITNVATTTSQVTTPADTNSSMAPGVVFGLGVTGGVVAITIIGLAFYLTKYRKGTLNQVDVSAIGSTEVEADKDAIPKETHAFHHPLPKSGGQRPGFNIDYFFDDDGSSRIGESVLETPNFQTYPVLENFGAPKPRKVATGILELEGALQKLNHGATTVDVGAPMEELKAWEEESVRTKLTVVRDDER</sequence>
<dbReference type="EMBL" id="MCGO01000035">
    <property type="protein sequence ID" value="ORY40529.1"/>
    <property type="molecule type" value="Genomic_DNA"/>
</dbReference>
<keyword evidence="1" id="KW-1133">Transmembrane helix</keyword>
<evidence type="ECO:0000313" key="2">
    <source>
        <dbReference type="EMBL" id="ORY40529.1"/>
    </source>
</evidence>
<feature type="transmembrane region" description="Helical" evidence="1">
    <location>
        <begin position="133"/>
        <end position="155"/>
    </location>
</feature>
<dbReference type="OrthoDB" id="10334884at2759"/>
<accession>A0A1Y2C0J1</accession>
<dbReference type="Proteomes" id="UP000193642">
    <property type="component" value="Unassembled WGS sequence"/>
</dbReference>
<organism evidence="2 3">
    <name type="scientific">Rhizoclosmatium globosum</name>
    <dbReference type="NCBI Taxonomy" id="329046"/>
    <lineage>
        <taxon>Eukaryota</taxon>
        <taxon>Fungi</taxon>
        <taxon>Fungi incertae sedis</taxon>
        <taxon>Chytridiomycota</taxon>
        <taxon>Chytridiomycota incertae sedis</taxon>
        <taxon>Chytridiomycetes</taxon>
        <taxon>Chytridiales</taxon>
        <taxon>Chytriomycetaceae</taxon>
        <taxon>Rhizoclosmatium</taxon>
    </lineage>
</organism>
<evidence type="ECO:0000313" key="3">
    <source>
        <dbReference type="Proteomes" id="UP000193642"/>
    </source>
</evidence>
<reference evidence="2 3" key="1">
    <citation type="submission" date="2016-07" db="EMBL/GenBank/DDBJ databases">
        <title>Pervasive Adenine N6-methylation of Active Genes in Fungi.</title>
        <authorList>
            <consortium name="DOE Joint Genome Institute"/>
            <person name="Mondo S.J."/>
            <person name="Dannebaum R.O."/>
            <person name="Kuo R.C."/>
            <person name="Labutti K."/>
            <person name="Haridas S."/>
            <person name="Kuo A."/>
            <person name="Salamov A."/>
            <person name="Ahrendt S.R."/>
            <person name="Lipzen A."/>
            <person name="Sullivan W."/>
            <person name="Andreopoulos W.B."/>
            <person name="Clum A."/>
            <person name="Lindquist E."/>
            <person name="Daum C."/>
            <person name="Ramamoorthy G.K."/>
            <person name="Gryganskyi A."/>
            <person name="Culley D."/>
            <person name="Magnuson J.K."/>
            <person name="James T.Y."/>
            <person name="O'Malley M.A."/>
            <person name="Stajich J.E."/>
            <person name="Spatafora J.W."/>
            <person name="Visel A."/>
            <person name="Grigoriev I.V."/>
        </authorList>
    </citation>
    <scope>NUCLEOTIDE SEQUENCE [LARGE SCALE GENOMIC DNA]</scope>
    <source>
        <strain evidence="2 3">JEL800</strain>
    </source>
</reference>
<name>A0A1Y2C0J1_9FUNG</name>
<protein>
    <submittedName>
        <fullName evidence="2">Uncharacterized protein</fullName>
    </submittedName>
</protein>
<keyword evidence="1" id="KW-0472">Membrane</keyword>
<evidence type="ECO:0000256" key="1">
    <source>
        <dbReference type="SAM" id="Phobius"/>
    </source>
</evidence>
<comment type="caution">
    <text evidence="2">The sequence shown here is derived from an EMBL/GenBank/DDBJ whole genome shotgun (WGS) entry which is preliminary data.</text>
</comment>
<proteinExistence type="predicted"/>
<gene>
    <name evidence="2" type="ORF">BCR33DRAFT_719483</name>
</gene>
<dbReference type="AlphaFoldDB" id="A0A1Y2C0J1"/>
<keyword evidence="1" id="KW-0812">Transmembrane</keyword>